<protein>
    <recommendedName>
        <fullName evidence="3">4Fe-4S ferredoxin</fullName>
    </recommendedName>
</protein>
<keyword evidence="2" id="KW-1185">Reference proteome</keyword>
<evidence type="ECO:0000313" key="2">
    <source>
        <dbReference type="Proteomes" id="UP000183995"/>
    </source>
</evidence>
<proteinExistence type="predicted"/>
<organism evidence="1 2">
    <name type="scientific">Sporobacter termitidis DSM 10068</name>
    <dbReference type="NCBI Taxonomy" id="1123282"/>
    <lineage>
        <taxon>Bacteria</taxon>
        <taxon>Bacillati</taxon>
        <taxon>Bacillota</taxon>
        <taxon>Clostridia</taxon>
        <taxon>Eubacteriales</taxon>
        <taxon>Oscillospiraceae</taxon>
        <taxon>Sporobacter</taxon>
    </lineage>
</organism>
<dbReference type="OrthoDB" id="9795268at2"/>
<dbReference type="EMBL" id="FQXV01000005">
    <property type="protein sequence ID" value="SHH99035.1"/>
    <property type="molecule type" value="Genomic_DNA"/>
</dbReference>
<sequence length="147" mass="16223">MDADPRAMPWNDIDSFGKQMFSKGPGQAHLCQWPLKLRLISSVSPYFHKAHLILSADCAAYSYENFHSGLLRNRVLMIGCPELDGAGFTEKLAEIVRSNEILSIAVVRMDAPCCLGLADAAVDAVRRSKKDIPVQLTTVFTEGEIIE</sequence>
<dbReference type="AlphaFoldDB" id="A0A1M5XGM2"/>
<dbReference type="STRING" id="1123282.SAMN02745823_01809"/>
<name>A0A1M5XGM2_9FIRM</name>
<evidence type="ECO:0008006" key="3">
    <source>
        <dbReference type="Google" id="ProtNLM"/>
    </source>
</evidence>
<dbReference type="Proteomes" id="UP000183995">
    <property type="component" value="Unassembled WGS sequence"/>
</dbReference>
<accession>A0A1M5XGM2</accession>
<gene>
    <name evidence="1" type="ORF">SAMN02745823_01809</name>
</gene>
<dbReference type="RefSeq" id="WP_073077926.1">
    <property type="nucleotide sequence ID" value="NZ_FQXV01000005.1"/>
</dbReference>
<reference evidence="1 2" key="1">
    <citation type="submission" date="2016-11" db="EMBL/GenBank/DDBJ databases">
        <authorList>
            <person name="Jaros S."/>
            <person name="Januszkiewicz K."/>
            <person name="Wedrychowicz H."/>
        </authorList>
    </citation>
    <scope>NUCLEOTIDE SEQUENCE [LARGE SCALE GENOMIC DNA]</scope>
    <source>
        <strain evidence="1 2">DSM 10068</strain>
    </source>
</reference>
<evidence type="ECO:0000313" key="1">
    <source>
        <dbReference type="EMBL" id="SHH99035.1"/>
    </source>
</evidence>